<organism evidence="1 2">
    <name type="scientific">Ancylobacter oerskovii</name>
    <dbReference type="NCBI Taxonomy" id="459519"/>
    <lineage>
        <taxon>Bacteria</taxon>
        <taxon>Pseudomonadati</taxon>
        <taxon>Pseudomonadota</taxon>
        <taxon>Alphaproteobacteria</taxon>
        <taxon>Hyphomicrobiales</taxon>
        <taxon>Xanthobacteraceae</taxon>
        <taxon>Ancylobacter</taxon>
    </lineage>
</organism>
<dbReference type="EMBL" id="JBHUHD010000001">
    <property type="protein sequence ID" value="MFD2141443.1"/>
    <property type="molecule type" value="Genomic_DNA"/>
</dbReference>
<sequence length="382" mass="40236">MIVHQYLLWAKTVSEAERARGLGLLAGLYARGELRGAERLGFEAALPVLAQDPFAPARLALVEALCRQPGLPEDLAQLLAGLDGEPGLIMLARSPVLNDCDLVEFAEAGDEPRRAAIAARAHLTAPVAAALAEIAGEEACLSLVTNPGVDLPGFSLGRIVARHGQAAALREVLLARRDLPANVHQALIRAVANALSVFVVERGRRAAGTEAGGETAPAAAAEGTGERPGIAMIGRSAPDLRAFAAGLKQRGELTPAVALRALLAGHMRMFLEMAAELTGLPTDRVAALAADRSGDAFRLLYDRIGLPCGAYIAFRSALQLVQKEAYLDDEDAAAGLQKRIAEAALQQYARLGEPAGRNPVVALLERWRHEAPLDPRTATLAA</sequence>
<gene>
    <name evidence="1" type="ORF">ACFSNC_13595</name>
</gene>
<proteinExistence type="predicted"/>
<dbReference type="RefSeq" id="WP_213350063.1">
    <property type="nucleotide sequence ID" value="NZ_JAHBGB010000002.1"/>
</dbReference>
<evidence type="ECO:0000313" key="1">
    <source>
        <dbReference type="EMBL" id="MFD2141443.1"/>
    </source>
</evidence>
<dbReference type="Pfam" id="PF10098">
    <property type="entry name" value="DUF2336"/>
    <property type="match status" value="1"/>
</dbReference>
<accession>A0ABW4YZ98</accession>
<name>A0ABW4YZ98_9HYPH</name>
<reference evidence="2" key="1">
    <citation type="journal article" date="2019" name="Int. J. Syst. Evol. Microbiol.">
        <title>The Global Catalogue of Microorganisms (GCM) 10K type strain sequencing project: providing services to taxonomists for standard genome sequencing and annotation.</title>
        <authorList>
            <consortium name="The Broad Institute Genomics Platform"/>
            <consortium name="The Broad Institute Genome Sequencing Center for Infectious Disease"/>
            <person name="Wu L."/>
            <person name="Ma J."/>
        </authorList>
    </citation>
    <scope>NUCLEOTIDE SEQUENCE [LARGE SCALE GENOMIC DNA]</scope>
    <source>
        <strain evidence="2">CCM 7435</strain>
    </source>
</reference>
<comment type="caution">
    <text evidence="1">The sequence shown here is derived from an EMBL/GenBank/DDBJ whole genome shotgun (WGS) entry which is preliminary data.</text>
</comment>
<dbReference type="InterPro" id="IPR019285">
    <property type="entry name" value="DUF2336"/>
</dbReference>
<evidence type="ECO:0000313" key="2">
    <source>
        <dbReference type="Proteomes" id="UP001597299"/>
    </source>
</evidence>
<protein>
    <submittedName>
        <fullName evidence="1">DUF2336 domain-containing protein</fullName>
    </submittedName>
</protein>
<dbReference type="Proteomes" id="UP001597299">
    <property type="component" value="Unassembled WGS sequence"/>
</dbReference>
<keyword evidence="2" id="KW-1185">Reference proteome</keyword>